<dbReference type="Proteomes" id="UP000799764">
    <property type="component" value="Unassembled WGS sequence"/>
</dbReference>
<dbReference type="EMBL" id="MU001498">
    <property type="protein sequence ID" value="KAF2446312.1"/>
    <property type="molecule type" value="Genomic_DNA"/>
</dbReference>
<gene>
    <name evidence="1" type="ORF">P171DRAFT_257014</name>
</gene>
<proteinExistence type="predicted"/>
<evidence type="ECO:0000313" key="1">
    <source>
        <dbReference type="EMBL" id="KAF2446312.1"/>
    </source>
</evidence>
<protein>
    <submittedName>
        <fullName evidence="1">Uncharacterized protein</fullName>
    </submittedName>
</protein>
<sequence length="214" mass="23780">MRHVVGRSALPPERRVLGARATPFAGSACVDSRAASNPSSGAGRLKVHRILAEEASRETIARNLLKPMLARSRPFSPVAGCACPALPLNPREQRPIDGTQLYGSQRAPNVRYLKPVKLFLTDCCQWALATDFLLAWVRADASFSKLPRRTTAYERADMLIFLRSRAAARPRGCSQTSDYRCSSTNAAGHTLIAKSNTQFDLRQQRNRNMRRPFN</sequence>
<evidence type="ECO:0000313" key="2">
    <source>
        <dbReference type="Proteomes" id="UP000799764"/>
    </source>
</evidence>
<keyword evidence="2" id="KW-1185">Reference proteome</keyword>
<organism evidence="1 2">
    <name type="scientific">Karstenula rhodostoma CBS 690.94</name>
    <dbReference type="NCBI Taxonomy" id="1392251"/>
    <lineage>
        <taxon>Eukaryota</taxon>
        <taxon>Fungi</taxon>
        <taxon>Dikarya</taxon>
        <taxon>Ascomycota</taxon>
        <taxon>Pezizomycotina</taxon>
        <taxon>Dothideomycetes</taxon>
        <taxon>Pleosporomycetidae</taxon>
        <taxon>Pleosporales</taxon>
        <taxon>Massarineae</taxon>
        <taxon>Didymosphaeriaceae</taxon>
        <taxon>Karstenula</taxon>
    </lineage>
</organism>
<comment type="caution">
    <text evidence="1">The sequence shown here is derived from an EMBL/GenBank/DDBJ whole genome shotgun (WGS) entry which is preliminary data.</text>
</comment>
<dbReference type="AlphaFoldDB" id="A0A9P4PLP0"/>
<reference evidence="1" key="1">
    <citation type="journal article" date="2020" name="Stud. Mycol.">
        <title>101 Dothideomycetes genomes: a test case for predicting lifestyles and emergence of pathogens.</title>
        <authorList>
            <person name="Haridas S."/>
            <person name="Albert R."/>
            <person name="Binder M."/>
            <person name="Bloem J."/>
            <person name="Labutti K."/>
            <person name="Salamov A."/>
            <person name="Andreopoulos B."/>
            <person name="Baker S."/>
            <person name="Barry K."/>
            <person name="Bills G."/>
            <person name="Bluhm B."/>
            <person name="Cannon C."/>
            <person name="Castanera R."/>
            <person name="Culley D."/>
            <person name="Daum C."/>
            <person name="Ezra D."/>
            <person name="Gonzalez J."/>
            <person name="Henrissat B."/>
            <person name="Kuo A."/>
            <person name="Liang C."/>
            <person name="Lipzen A."/>
            <person name="Lutzoni F."/>
            <person name="Magnuson J."/>
            <person name="Mondo S."/>
            <person name="Nolan M."/>
            <person name="Ohm R."/>
            <person name="Pangilinan J."/>
            <person name="Park H.-J."/>
            <person name="Ramirez L."/>
            <person name="Alfaro M."/>
            <person name="Sun H."/>
            <person name="Tritt A."/>
            <person name="Yoshinaga Y."/>
            <person name="Zwiers L.-H."/>
            <person name="Turgeon B."/>
            <person name="Goodwin S."/>
            <person name="Spatafora J."/>
            <person name="Crous P."/>
            <person name="Grigoriev I."/>
        </authorList>
    </citation>
    <scope>NUCLEOTIDE SEQUENCE</scope>
    <source>
        <strain evidence="1">CBS 690.94</strain>
    </source>
</reference>
<name>A0A9P4PLP0_9PLEO</name>
<accession>A0A9P4PLP0</accession>